<dbReference type="InterPro" id="IPR036271">
    <property type="entry name" value="Tet_transcr_reg_TetR-rel_C_sf"/>
</dbReference>
<evidence type="ECO:0000256" key="3">
    <source>
        <dbReference type="ARBA" id="ARBA00023163"/>
    </source>
</evidence>
<keyword evidence="3" id="KW-0804">Transcription</keyword>
<dbReference type="PANTHER" id="PTHR30055:SF234">
    <property type="entry name" value="HTH-TYPE TRANSCRIPTIONAL REGULATOR BETI"/>
    <property type="match status" value="1"/>
</dbReference>
<organism evidence="6 7">
    <name type="scientific">Amycolatopsis camponoti</name>
    <dbReference type="NCBI Taxonomy" id="2606593"/>
    <lineage>
        <taxon>Bacteria</taxon>
        <taxon>Bacillati</taxon>
        <taxon>Actinomycetota</taxon>
        <taxon>Actinomycetes</taxon>
        <taxon>Pseudonocardiales</taxon>
        <taxon>Pseudonocardiaceae</taxon>
        <taxon>Amycolatopsis</taxon>
    </lineage>
</organism>
<evidence type="ECO:0000256" key="1">
    <source>
        <dbReference type="ARBA" id="ARBA00023015"/>
    </source>
</evidence>
<dbReference type="GO" id="GO:0003700">
    <property type="term" value="F:DNA-binding transcription factor activity"/>
    <property type="evidence" value="ECO:0007669"/>
    <property type="project" value="TreeGrafter"/>
</dbReference>
<feature type="domain" description="HTH tetR-type" evidence="5">
    <location>
        <begin position="17"/>
        <end position="76"/>
    </location>
</feature>
<dbReference type="PANTHER" id="PTHR30055">
    <property type="entry name" value="HTH-TYPE TRANSCRIPTIONAL REGULATOR RUTR"/>
    <property type="match status" value="1"/>
</dbReference>
<dbReference type="InterPro" id="IPR050109">
    <property type="entry name" value="HTH-type_TetR-like_transc_reg"/>
</dbReference>
<dbReference type="Pfam" id="PF21597">
    <property type="entry name" value="TetR_C_43"/>
    <property type="match status" value="1"/>
</dbReference>
<evidence type="ECO:0000259" key="5">
    <source>
        <dbReference type="PROSITE" id="PS50977"/>
    </source>
</evidence>
<keyword evidence="2 4" id="KW-0238">DNA-binding</keyword>
<reference evidence="6 7" key="1">
    <citation type="submission" date="2019-09" db="EMBL/GenBank/DDBJ databases">
        <authorList>
            <person name="Leyn A S."/>
        </authorList>
    </citation>
    <scope>NUCLEOTIDE SEQUENCE [LARGE SCALE GENOMIC DNA]</scope>
    <source>
        <strain evidence="6">AA231_1</strain>
    </source>
</reference>
<dbReference type="InterPro" id="IPR009057">
    <property type="entry name" value="Homeodomain-like_sf"/>
</dbReference>
<evidence type="ECO:0000313" key="6">
    <source>
        <dbReference type="EMBL" id="VVJ21877.1"/>
    </source>
</evidence>
<dbReference type="EMBL" id="CABVGP010000002">
    <property type="protein sequence ID" value="VVJ21877.1"/>
    <property type="molecule type" value="Genomic_DNA"/>
</dbReference>
<keyword evidence="7" id="KW-1185">Reference proteome</keyword>
<dbReference type="InterPro" id="IPR001647">
    <property type="entry name" value="HTH_TetR"/>
</dbReference>
<dbReference type="InterPro" id="IPR049445">
    <property type="entry name" value="TetR_SbtR-like_C"/>
</dbReference>
<dbReference type="Gene3D" id="1.10.357.10">
    <property type="entry name" value="Tetracycline Repressor, domain 2"/>
    <property type="match status" value="1"/>
</dbReference>
<accession>A0A6I8LXK1</accession>
<keyword evidence="1" id="KW-0805">Transcription regulation</keyword>
<dbReference type="GO" id="GO:0000976">
    <property type="term" value="F:transcription cis-regulatory region binding"/>
    <property type="evidence" value="ECO:0007669"/>
    <property type="project" value="TreeGrafter"/>
</dbReference>
<dbReference type="AlphaFoldDB" id="A0A6I8LXK1"/>
<dbReference type="PROSITE" id="PS50977">
    <property type="entry name" value="HTH_TETR_2"/>
    <property type="match status" value="1"/>
</dbReference>
<evidence type="ECO:0000256" key="4">
    <source>
        <dbReference type="PROSITE-ProRule" id="PRU00335"/>
    </source>
</evidence>
<dbReference type="SUPFAM" id="SSF48498">
    <property type="entry name" value="Tetracyclin repressor-like, C-terminal domain"/>
    <property type="match status" value="1"/>
</dbReference>
<proteinExistence type="predicted"/>
<evidence type="ECO:0000256" key="2">
    <source>
        <dbReference type="ARBA" id="ARBA00023125"/>
    </source>
</evidence>
<dbReference type="Pfam" id="PF00440">
    <property type="entry name" value="TetR_N"/>
    <property type="match status" value="1"/>
</dbReference>
<evidence type="ECO:0000313" key="7">
    <source>
        <dbReference type="Proteomes" id="UP000399805"/>
    </source>
</evidence>
<protein>
    <submittedName>
        <fullName evidence="6">Transcriptional regulator</fullName>
    </submittedName>
</protein>
<name>A0A6I8LXK1_9PSEU</name>
<dbReference type="SUPFAM" id="SSF46689">
    <property type="entry name" value="Homeodomain-like"/>
    <property type="match status" value="1"/>
</dbReference>
<dbReference type="Proteomes" id="UP000399805">
    <property type="component" value="Unassembled WGS sequence"/>
</dbReference>
<dbReference type="PRINTS" id="PR00455">
    <property type="entry name" value="HTHTETR"/>
</dbReference>
<feature type="DNA-binding region" description="H-T-H motif" evidence="4">
    <location>
        <begin position="39"/>
        <end position="58"/>
    </location>
</feature>
<gene>
    <name evidence="6" type="ORF">AA23TX_06891</name>
</gene>
<sequence length="210" mass="23268">MRAVTTQVRAHLRSDARDNRERILVVARAAFAADGLDVPIREIARRAEVGAATVYRHFPTKEALLTEAFAEQMATCSAIVDEGLEAGDPWSGFRSVIEKLMELHALDRGFARAFTSQLPNALESAANRDRTLRQLLELVRRAKEAGRLRADFVLEDIALALMANEGIRAETPQMRVAASRRLTALMMQSFQADPVPTPLPPAARLPLSRR</sequence>